<organism evidence="1 2">
    <name type="scientific">Dipteronia dyeriana</name>
    <dbReference type="NCBI Taxonomy" id="168575"/>
    <lineage>
        <taxon>Eukaryota</taxon>
        <taxon>Viridiplantae</taxon>
        <taxon>Streptophyta</taxon>
        <taxon>Embryophyta</taxon>
        <taxon>Tracheophyta</taxon>
        <taxon>Spermatophyta</taxon>
        <taxon>Magnoliopsida</taxon>
        <taxon>eudicotyledons</taxon>
        <taxon>Gunneridae</taxon>
        <taxon>Pentapetalae</taxon>
        <taxon>rosids</taxon>
        <taxon>malvids</taxon>
        <taxon>Sapindales</taxon>
        <taxon>Sapindaceae</taxon>
        <taxon>Hippocastanoideae</taxon>
        <taxon>Acereae</taxon>
        <taxon>Dipteronia</taxon>
    </lineage>
</organism>
<gene>
    <name evidence="1" type="ORF">Ddye_023367</name>
</gene>
<reference evidence="1" key="1">
    <citation type="journal article" date="2023" name="Plant J.">
        <title>Genome sequences and population genomics provide insights into the demographic history, inbreeding, and mutation load of two 'living fossil' tree species of Dipteronia.</title>
        <authorList>
            <person name="Feng Y."/>
            <person name="Comes H.P."/>
            <person name="Chen J."/>
            <person name="Zhu S."/>
            <person name="Lu R."/>
            <person name="Zhang X."/>
            <person name="Li P."/>
            <person name="Qiu J."/>
            <person name="Olsen K.M."/>
            <person name="Qiu Y."/>
        </authorList>
    </citation>
    <scope>NUCLEOTIDE SEQUENCE</scope>
    <source>
        <strain evidence="1">KIB01</strain>
    </source>
</reference>
<proteinExistence type="predicted"/>
<name>A0AAD9TSW9_9ROSI</name>
<sequence>MTLKMVDNSSKTLYAVVEDVRLDIYGLKVPIDFVILKVKEEESKERDWKLLLGRSFIVTAGMEVNVVSWRVSLKYGGRDGIQEKESLSMEEVIFDGQMLKEVARDCEHEEENKRLQLKEKLFKA</sequence>
<accession>A0AAD9TSW9</accession>
<evidence type="ECO:0000313" key="2">
    <source>
        <dbReference type="Proteomes" id="UP001280121"/>
    </source>
</evidence>
<keyword evidence="2" id="KW-1185">Reference proteome</keyword>
<dbReference type="Proteomes" id="UP001280121">
    <property type="component" value="Unassembled WGS sequence"/>
</dbReference>
<dbReference type="EMBL" id="JANJYI010000007">
    <property type="protein sequence ID" value="KAK2641604.1"/>
    <property type="molecule type" value="Genomic_DNA"/>
</dbReference>
<protein>
    <submittedName>
        <fullName evidence="1">Uncharacterized protein</fullName>
    </submittedName>
</protein>
<evidence type="ECO:0000313" key="1">
    <source>
        <dbReference type="EMBL" id="KAK2641604.1"/>
    </source>
</evidence>
<comment type="caution">
    <text evidence="1">The sequence shown here is derived from an EMBL/GenBank/DDBJ whole genome shotgun (WGS) entry which is preliminary data.</text>
</comment>
<dbReference type="AlphaFoldDB" id="A0AAD9TSW9"/>